<comment type="caution">
    <text evidence="1">The sequence shown here is derived from an EMBL/GenBank/DDBJ whole genome shotgun (WGS) entry which is preliminary data.</text>
</comment>
<dbReference type="EMBL" id="MHKB01000003">
    <property type="protein sequence ID" value="OGY79926.1"/>
    <property type="molecule type" value="Genomic_DNA"/>
</dbReference>
<gene>
    <name evidence="1" type="ORF">A3B74_01590</name>
</gene>
<accession>A0A1G2ATV8</accession>
<proteinExistence type="predicted"/>
<dbReference type="InterPro" id="IPR050696">
    <property type="entry name" value="FtsA/MreB"/>
</dbReference>
<dbReference type="Gene3D" id="3.30.420.40">
    <property type="match status" value="2"/>
</dbReference>
<evidence type="ECO:0000313" key="1">
    <source>
        <dbReference type="EMBL" id="OGY79926.1"/>
    </source>
</evidence>
<dbReference type="CDD" id="cd24049">
    <property type="entry name" value="ASKHA_NBD_PilM"/>
    <property type="match status" value="1"/>
</dbReference>
<protein>
    <recommendedName>
        <fullName evidence="3">SHS2 domain-containing protein</fullName>
    </recommendedName>
</protein>
<reference evidence="1 2" key="1">
    <citation type="journal article" date="2016" name="Nat. Commun.">
        <title>Thousands of microbial genomes shed light on interconnected biogeochemical processes in an aquifer system.</title>
        <authorList>
            <person name="Anantharaman K."/>
            <person name="Brown C.T."/>
            <person name="Hug L.A."/>
            <person name="Sharon I."/>
            <person name="Castelle C.J."/>
            <person name="Probst A.J."/>
            <person name="Thomas B.C."/>
            <person name="Singh A."/>
            <person name="Wilkins M.J."/>
            <person name="Karaoz U."/>
            <person name="Brodie E.L."/>
            <person name="Williams K.H."/>
            <person name="Hubbard S.S."/>
            <person name="Banfield J.F."/>
        </authorList>
    </citation>
    <scope>NUCLEOTIDE SEQUENCE [LARGE SCALE GENOMIC DNA]</scope>
</reference>
<dbReference type="InterPro" id="IPR005883">
    <property type="entry name" value="PilM"/>
</dbReference>
<evidence type="ECO:0008006" key="3">
    <source>
        <dbReference type="Google" id="ProtNLM"/>
    </source>
</evidence>
<sequence>MNMFFQNTIKTFGLDIGEATLRLIACKRGLRSIKLTNFQSIALPQGTLAKGKIINRDNFIRAIQQLITASKIKKQYVVASLPEKQTYTKVFPFVADGNAITEEKVRNEITQHLPYPLSMMIIDWQYFTFGHQSYLAFAAIAKEITENFLQALTDAGLNILAFETEAQAIVRSLVKTKDITGARCMIHIDSQRTTFILERDGVIHFTRQSENFSGNAMTQAIQNAFKSSVEEAERLKLHYGLQSPKENTTIIEALTPLLQTLATEILEILHYYKLHIAQGQEPLREILLSGGVAHTKSLPEALTNMLQMTINPGNPWCNINARTLKRFPITSSLSYTCAIGLALRSMFESENI</sequence>
<dbReference type="InterPro" id="IPR043129">
    <property type="entry name" value="ATPase_NBD"/>
</dbReference>
<dbReference type="PANTHER" id="PTHR32432:SF3">
    <property type="entry name" value="ETHANOLAMINE UTILIZATION PROTEIN EUTJ"/>
    <property type="match status" value="1"/>
</dbReference>
<evidence type="ECO:0000313" key="2">
    <source>
        <dbReference type="Proteomes" id="UP000177165"/>
    </source>
</evidence>
<name>A0A1G2ATV8_9BACT</name>
<dbReference type="AlphaFoldDB" id="A0A1G2ATV8"/>
<dbReference type="STRING" id="1798540.A3B74_01590"/>
<dbReference type="NCBIfam" id="TIGR01175">
    <property type="entry name" value="pilM"/>
    <property type="match status" value="1"/>
</dbReference>
<dbReference type="PANTHER" id="PTHR32432">
    <property type="entry name" value="CELL DIVISION PROTEIN FTSA-RELATED"/>
    <property type="match status" value="1"/>
</dbReference>
<dbReference type="Pfam" id="PF11104">
    <property type="entry name" value="PilM_2"/>
    <property type="match status" value="1"/>
</dbReference>
<dbReference type="SUPFAM" id="SSF53067">
    <property type="entry name" value="Actin-like ATPase domain"/>
    <property type="match status" value="1"/>
</dbReference>
<organism evidence="1 2">
    <name type="scientific">Candidatus Kerfeldbacteria bacterium RIFCSPHIGHO2_02_FULL_42_14</name>
    <dbReference type="NCBI Taxonomy" id="1798540"/>
    <lineage>
        <taxon>Bacteria</taxon>
        <taxon>Candidatus Kerfeldiibacteriota</taxon>
    </lineage>
</organism>
<dbReference type="Gene3D" id="3.30.1490.300">
    <property type="match status" value="1"/>
</dbReference>
<dbReference type="Proteomes" id="UP000177165">
    <property type="component" value="Unassembled WGS sequence"/>
</dbReference>